<dbReference type="OrthoDB" id="1523318at2"/>
<evidence type="ECO:0008006" key="3">
    <source>
        <dbReference type="Google" id="ProtNLM"/>
    </source>
</evidence>
<evidence type="ECO:0000313" key="1">
    <source>
        <dbReference type="EMBL" id="KQB42611.1"/>
    </source>
</evidence>
<dbReference type="RefSeq" id="WP_055092635.1">
    <property type="nucleotide sequence ID" value="NZ_JRLF01000006.1"/>
</dbReference>
<reference evidence="1 2" key="1">
    <citation type="submission" date="2014-09" db="EMBL/GenBank/DDBJ databases">
        <title>Genome sequence of Flavobacterium aquidurense RC62.</title>
        <authorList>
            <person name="Kim J.F."/>
            <person name="Kwak M.-J."/>
        </authorList>
    </citation>
    <scope>NUCLEOTIDE SEQUENCE [LARGE SCALE GENOMIC DNA]</scope>
    <source>
        <strain evidence="1 2">RC62</strain>
    </source>
</reference>
<evidence type="ECO:0000313" key="2">
    <source>
        <dbReference type="Proteomes" id="UP000050443"/>
    </source>
</evidence>
<sequence>MKWFNDLGIKLKNIFFKSNSKQELINLKRGKELYLSNKFSEALLYFDHSVNSGFDLKVFKLRAKCLQKLNKHSQAIEDFDKLIEDNPLEFSNYYRRAISKNAIFDLKGQIEDLHTCIYYYKKNKNIENNILKNLETDLIDAGNYIEKIKNSVTSIHNVPYFEIKNLVNESLNQIKKIKLQNNKFKKLENKETHWKNPNSKLIITKA</sequence>
<dbReference type="Gene3D" id="1.25.40.10">
    <property type="entry name" value="Tetratricopeptide repeat domain"/>
    <property type="match status" value="1"/>
</dbReference>
<dbReference type="AlphaFoldDB" id="A0A0Q0WEA0"/>
<dbReference type="SUPFAM" id="SSF48452">
    <property type="entry name" value="TPR-like"/>
    <property type="match status" value="1"/>
</dbReference>
<dbReference type="EMBL" id="JRLF01000006">
    <property type="protein sequence ID" value="KQB42611.1"/>
    <property type="molecule type" value="Genomic_DNA"/>
</dbReference>
<dbReference type="InterPro" id="IPR011990">
    <property type="entry name" value="TPR-like_helical_dom_sf"/>
</dbReference>
<accession>A0A0Q0WEA0</accession>
<proteinExistence type="predicted"/>
<dbReference type="Proteomes" id="UP000050443">
    <property type="component" value="Unassembled WGS sequence"/>
</dbReference>
<name>A0A0Q0WEA0_9FLAO</name>
<dbReference type="STRING" id="362413.RC62_3618"/>
<organism evidence="1 2">
    <name type="scientific">Flavobacterium aquidurense</name>
    <dbReference type="NCBI Taxonomy" id="362413"/>
    <lineage>
        <taxon>Bacteria</taxon>
        <taxon>Pseudomonadati</taxon>
        <taxon>Bacteroidota</taxon>
        <taxon>Flavobacteriia</taxon>
        <taxon>Flavobacteriales</taxon>
        <taxon>Flavobacteriaceae</taxon>
        <taxon>Flavobacterium</taxon>
    </lineage>
</organism>
<comment type="caution">
    <text evidence="1">The sequence shown here is derived from an EMBL/GenBank/DDBJ whole genome shotgun (WGS) entry which is preliminary data.</text>
</comment>
<gene>
    <name evidence="1" type="ORF">RC62_3618</name>
</gene>
<protein>
    <recommendedName>
        <fullName evidence="3">Tetratricopeptide repeat protein</fullName>
    </recommendedName>
</protein>
<dbReference type="PATRIC" id="fig|362413.3.peg.3543"/>